<comment type="subcellular location">
    <subcellularLocation>
        <location evidence="1">Membrane</location>
        <topology evidence="1">Multi-pass membrane protein</topology>
    </subcellularLocation>
</comment>
<dbReference type="Pfam" id="PF01545">
    <property type="entry name" value="Cation_efflux"/>
    <property type="match status" value="1"/>
</dbReference>
<dbReference type="InterPro" id="IPR027469">
    <property type="entry name" value="Cation_efflux_TMD_sf"/>
</dbReference>
<dbReference type="SUPFAM" id="SSF161111">
    <property type="entry name" value="Cation efflux protein transmembrane domain-like"/>
    <property type="match status" value="1"/>
</dbReference>
<proteinExistence type="predicted"/>
<dbReference type="InterPro" id="IPR058533">
    <property type="entry name" value="Cation_efflux_TM"/>
</dbReference>
<gene>
    <name evidence="7" type="ORF">NCTC13316_03411</name>
</gene>
<sequence>MALDNLADAGVYIVIIYAVGKSHQAKARAARLSGSLLIILGLALMVEIVQKFGGISEPIGFAMIITAIINSLSNLVCLYLLRSYQKEGAHLRASYIFTSNDMLINLGIVLSGVLVMVFQSPLPDLIISVVLAGIGIKYGFKILKEANQEAKL</sequence>
<evidence type="ECO:0000259" key="6">
    <source>
        <dbReference type="Pfam" id="PF01545"/>
    </source>
</evidence>
<dbReference type="GO" id="GO:0008324">
    <property type="term" value="F:monoatomic cation transmembrane transporter activity"/>
    <property type="evidence" value="ECO:0007669"/>
    <property type="project" value="InterPro"/>
</dbReference>
<evidence type="ECO:0000313" key="7">
    <source>
        <dbReference type="EMBL" id="STX81538.1"/>
    </source>
</evidence>
<evidence type="ECO:0000256" key="2">
    <source>
        <dbReference type="ARBA" id="ARBA00022692"/>
    </source>
</evidence>
<evidence type="ECO:0000256" key="1">
    <source>
        <dbReference type="ARBA" id="ARBA00004141"/>
    </source>
</evidence>
<accession>A0A378K9B6</accession>
<dbReference type="GO" id="GO:0006829">
    <property type="term" value="P:zinc ion transport"/>
    <property type="evidence" value="ECO:0007669"/>
    <property type="project" value="UniProtKB-KW"/>
</dbReference>
<evidence type="ECO:0000313" key="8">
    <source>
        <dbReference type="Proteomes" id="UP000254794"/>
    </source>
</evidence>
<dbReference type="Proteomes" id="UP000254794">
    <property type="component" value="Unassembled WGS sequence"/>
</dbReference>
<dbReference type="RefSeq" id="WP_115332910.1">
    <property type="nucleotide sequence ID" value="NZ_CAAAHP010000008.1"/>
</dbReference>
<keyword evidence="3 5" id="KW-1133">Transmembrane helix</keyword>
<keyword evidence="4 5" id="KW-0472">Membrane</keyword>
<feature type="domain" description="Cation efflux protein transmembrane" evidence="6">
    <location>
        <begin position="30"/>
        <end position="146"/>
    </location>
</feature>
<feature type="transmembrane region" description="Helical" evidence="5">
    <location>
        <begin position="29"/>
        <end position="49"/>
    </location>
</feature>
<dbReference type="AlphaFoldDB" id="A0A378K9B6"/>
<dbReference type="GO" id="GO:0016020">
    <property type="term" value="C:membrane"/>
    <property type="evidence" value="ECO:0007669"/>
    <property type="project" value="UniProtKB-SubCell"/>
</dbReference>
<organism evidence="7 8">
    <name type="scientific">Legionella busanensis</name>
    <dbReference type="NCBI Taxonomy" id="190655"/>
    <lineage>
        <taxon>Bacteria</taxon>
        <taxon>Pseudomonadati</taxon>
        <taxon>Pseudomonadota</taxon>
        <taxon>Gammaproteobacteria</taxon>
        <taxon>Legionellales</taxon>
        <taxon>Legionellaceae</taxon>
        <taxon>Legionella</taxon>
    </lineage>
</organism>
<feature type="transmembrane region" description="Helical" evidence="5">
    <location>
        <begin position="102"/>
        <end position="119"/>
    </location>
</feature>
<evidence type="ECO:0000256" key="3">
    <source>
        <dbReference type="ARBA" id="ARBA00022989"/>
    </source>
</evidence>
<feature type="transmembrane region" description="Helical" evidence="5">
    <location>
        <begin position="125"/>
        <end position="143"/>
    </location>
</feature>
<name>A0A378K9B6_9GAMM</name>
<feature type="transmembrane region" description="Helical" evidence="5">
    <location>
        <begin position="61"/>
        <end position="81"/>
    </location>
</feature>
<evidence type="ECO:0000256" key="5">
    <source>
        <dbReference type="SAM" id="Phobius"/>
    </source>
</evidence>
<dbReference type="Gene3D" id="1.20.1510.10">
    <property type="entry name" value="Cation efflux protein transmembrane domain"/>
    <property type="match status" value="1"/>
</dbReference>
<evidence type="ECO:0000256" key="4">
    <source>
        <dbReference type="ARBA" id="ARBA00023136"/>
    </source>
</evidence>
<keyword evidence="8" id="KW-1185">Reference proteome</keyword>
<reference evidence="7 8" key="1">
    <citation type="submission" date="2018-06" db="EMBL/GenBank/DDBJ databases">
        <authorList>
            <consortium name="Pathogen Informatics"/>
            <person name="Doyle S."/>
        </authorList>
    </citation>
    <scope>NUCLEOTIDE SEQUENCE [LARGE SCALE GENOMIC DNA]</scope>
    <source>
        <strain evidence="7 8">NCTC13316</strain>
    </source>
</reference>
<protein>
    <submittedName>
        <fullName evidence="7">Zinc transporter ZitB</fullName>
    </submittedName>
</protein>
<dbReference type="EMBL" id="UGOD01000006">
    <property type="protein sequence ID" value="STX81538.1"/>
    <property type="molecule type" value="Genomic_DNA"/>
</dbReference>
<keyword evidence="2 5" id="KW-0812">Transmembrane</keyword>
<dbReference type="OrthoDB" id="9799649at2"/>